<protein>
    <submittedName>
        <fullName evidence="1">Uncharacterized protein</fullName>
    </submittedName>
</protein>
<accession>A0A1M5BAV4</accession>
<gene>
    <name evidence="1" type="ORF">SAMN05444279_13519</name>
</gene>
<dbReference type="Proteomes" id="UP000325134">
    <property type="component" value="Unassembled WGS sequence"/>
</dbReference>
<dbReference type="OrthoDB" id="7867008at2"/>
<evidence type="ECO:0000313" key="1">
    <source>
        <dbReference type="EMBL" id="SHF39312.1"/>
    </source>
</evidence>
<reference evidence="1 2" key="1">
    <citation type="submission" date="2016-11" db="EMBL/GenBank/DDBJ databases">
        <authorList>
            <person name="Varghese N."/>
            <person name="Submissions S."/>
        </authorList>
    </citation>
    <scope>NUCLEOTIDE SEQUENCE [LARGE SCALE GENOMIC DNA]</scope>
    <source>
        <strain evidence="1 2">DSM 29341</strain>
    </source>
</reference>
<dbReference type="AlphaFoldDB" id="A0A1M5BAV4"/>
<name>A0A1M5BAV4_9RHOB</name>
<dbReference type="EMBL" id="FQVK01000035">
    <property type="protein sequence ID" value="SHF39312.1"/>
    <property type="molecule type" value="Genomic_DNA"/>
</dbReference>
<sequence>MTRTHREYIALCAAEGVTLLRIETHRKHCRLCFEAGFVTASASPSDRRNLKNLRSAIRRLHR</sequence>
<evidence type="ECO:0000313" key="2">
    <source>
        <dbReference type="Proteomes" id="UP000325134"/>
    </source>
</evidence>
<proteinExistence type="predicted"/>
<organism evidence="1 2">
    <name type="scientific">Ruegeria intermedia</name>
    <dbReference type="NCBI Taxonomy" id="996115"/>
    <lineage>
        <taxon>Bacteria</taxon>
        <taxon>Pseudomonadati</taxon>
        <taxon>Pseudomonadota</taxon>
        <taxon>Alphaproteobacteria</taxon>
        <taxon>Rhodobacterales</taxon>
        <taxon>Roseobacteraceae</taxon>
        <taxon>Ruegeria</taxon>
    </lineage>
</organism>
<dbReference type="RefSeq" id="WP_149777311.1">
    <property type="nucleotide sequence ID" value="NZ_FQVK01000035.1"/>
</dbReference>
<keyword evidence="2" id="KW-1185">Reference proteome</keyword>